<dbReference type="CDD" id="cd00378">
    <property type="entry name" value="SHMT"/>
    <property type="match status" value="1"/>
</dbReference>
<feature type="domain" description="Serine hydroxymethyltransferase-like" evidence="5">
    <location>
        <begin position="3"/>
        <end position="375"/>
    </location>
</feature>
<name>A0AAV3UK24_9EURY</name>
<dbReference type="GO" id="GO:0030170">
    <property type="term" value="F:pyridoxal phosphate binding"/>
    <property type="evidence" value="ECO:0007669"/>
    <property type="project" value="UniProtKB-UniRule"/>
</dbReference>
<keyword evidence="2 3" id="KW-0663">Pyridoxal phosphate</keyword>
<evidence type="ECO:0000313" key="7">
    <source>
        <dbReference type="Proteomes" id="UP001501729"/>
    </source>
</evidence>
<comment type="caution">
    <text evidence="6">The sequence shown here is derived from an EMBL/GenBank/DDBJ whole genome shotgun (WGS) entry which is preliminary data.</text>
</comment>
<dbReference type="Gene3D" id="3.90.1150.10">
    <property type="entry name" value="Aspartate Aminotransferase, domain 1"/>
    <property type="match status" value="1"/>
</dbReference>
<feature type="modified residue" description="N6-(pyridoxal phosphate)lysine" evidence="3 4">
    <location>
        <position position="220"/>
    </location>
</feature>
<dbReference type="PIRSF" id="PIRSF000412">
    <property type="entry name" value="SHMT"/>
    <property type="match status" value="1"/>
</dbReference>
<keyword evidence="3" id="KW-0808">Transferase</keyword>
<dbReference type="Pfam" id="PF00464">
    <property type="entry name" value="SHMT"/>
    <property type="match status" value="1"/>
</dbReference>
<dbReference type="GO" id="GO:0019264">
    <property type="term" value="P:glycine biosynthetic process from serine"/>
    <property type="evidence" value="ECO:0007669"/>
    <property type="project" value="InterPro"/>
</dbReference>
<feature type="binding site" evidence="3">
    <location>
        <position position="234"/>
    </location>
    <ligand>
        <name>(6S)-5,6,7,8-tetrahydrofolate</name>
        <dbReference type="ChEBI" id="CHEBI:57453"/>
    </ligand>
</feature>
<evidence type="ECO:0000259" key="5">
    <source>
        <dbReference type="Pfam" id="PF00464"/>
    </source>
</evidence>
<comment type="subunit">
    <text evidence="3">Homodimer.</text>
</comment>
<comment type="caution">
    <text evidence="3">Lacks conserved residue(s) required for the propagation of feature annotation.</text>
</comment>
<comment type="pathway">
    <text evidence="3">One-carbon metabolism; tetrahydrofolate interconversion.</text>
</comment>
<comment type="similarity">
    <text evidence="3">Belongs to the SHMT family.</text>
</comment>
<evidence type="ECO:0000256" key="4">
    <source>
        <dbReference type="PIRSR" id="PIRSR000412-50"/>
    </source>
</evidence>
<evidence type="ECO:0000256" key="2">
    <source>
        <dbReference type="ARBA" id="ARBA00022898"/>
    </source>
</evidence>
<dbReference type="InterPro" id="IPR049943">
    <property type="entry name" value="Ser_HO-MeTrfase-like"/>
</dbReference>
<reference evidence="6 7" key="1">
    <citation type="journal article" date="2019" name="Int. J. Syst. Evol. Microbiol.">
        <title>The Global Catalogue of Microorganisms (GCM) 10K type strain sequencing project: providing services to taxonomists for standard genome sequencing and annotation.</title>
        <authorList>
            <consortium name="The Broad Institute Genomics Platform"/>
            <consortium name="The Broad Institute Genome Sequencing Center for Infectious Disease"/>
            <person name="Wu L."/>
            <person name="Ma J."/>
        </authorList>
    </citation>
    <scope>NUCLEOTIDE SEQUENCE [LARGE SCALE GENOMIC DNA]</scope>
    <source>
        <strain evidence="6 7">JCM 17504</strain>
    </source>
</reference>
<evidence type="ECO:0000256" key="3">
    <source>
        <dbReference type="HAMAP-Rule" id="MF_00051"/>
    </source>
</evidence>
<comment type="subcellular location">
    <subcellularLocation>
        <location evidence="3">Cytoplasm</location>
    </subcellularLocation>
</comment>
<dbReference type="Proteomes" id="UP001501729">
    <property type="component" value="Unassembled WGS sequence"/>
</dbReference>
<dbReference type="GO" id="GO:0004372">
    <property type="term" value="F:glycine hydroxymethyltransferase activity"/>
    <property type="evidence" value="ECO:0007669"/>
    <property type="project" value="UniProtKB-EC"/>
</dbReference>
<dbReference type="InterPro" id="IPR001085">
    <property type="entry name" value="Ser_HO-MeTrfase"/>
</dbReference>
<dbReference type="GO" id="GO:0005737">
    <property type="term" value="C:cytoplasm"/>
    <property type="evidence" value="ECO:0007669"/>
    <property type="project" value="UniProtKB-SubCell"/>
</dbReference>
<feature type="binding site" evidence="3">
    <location>
        <begin position="115"/>
        <end position="117"/>
    </location>
    <ligand>
        <name>(6S)-5,6,7,8-tetrahydrofolate</name>
        <dbReference type="ChEBI" id="CHEBI:57453"/>
    </ligand>
</feature>
<comment type="cofactor">
    <cofactor evidence="1 3 4">
        <name>pyridoxal 5'-phosphate</name>
        <dbReference type="ChEBI" id="CHEBI:597326"/>
    </cofactor>
</comment>
<keyword evidence="3" id="KW-0554">One-carbon metabolism</keyword>
<proteinExistence type="inferred from homology"/>
<gene>
    <name evidence="3" type="primary">glyA</name>
    <name evidence="6" type="ORF">GCM10025751_32960</name>
</gene>
<comment type="catalytic activity">
    <reaction evidence="3">
        <text>(6R)-5,10-methylene-5,6,7,8-tetrahydrofolate + glycine + H2O = (6S)-5,6,7,8-tetrahydrofolate + L-serine</text>
        <dbReference type="Rhea" id="RHEA:15481"/>
        <dbReference type="ChEBI" id="CHEBI:15377"/>
        <dbReference type="ChEBI" id="CHEBI:15636"/>
        <dbReference type="ChEBI" id="CHEBI:33384"/>
        <dbReference type="ChEBI" id="CHEBI:57305"/>
        <dbReference type="ChEBI" id="CHEBI:57453"/>
        <dbReference type="EC" id="2.1.2.1"/>
    </reaction>
</comment>
<keyword evidence="3" id="KW-0963">Cytoplasm</keyword>
<dbReference type="HAMAP" id="MF_00051">
    <property type="entry name" value="SHMT"/>
    <property type="match status" value="1"/>
</dbReference>
<dbReference type="InterPro" id="IPR015421">
    <property type="entry name" value="PyrdxlP-dep_Trfase_major"/>
</dbReference>
<dbReference type="EC" id="2.1.2.1" evidence="3"/>
<dbReference type="AlphaFoldDB" id="A0AAV3UK24"/>
<dbReference type="SUPFAM" id="SSF53383">
    <property type="entry name" value="PLP-dependent transferases"/>
    <property type="match status" value="1"/>
</dbReference>
<protein>
    <recommendedName>
        <fullName evidence="3">Serine hydroxymethyltransferase</fullName>
        <shortName evidence="3">SHMT</shortName>
        <shortName evidence="3">Serine methylase</shortName>
        <ecNumber evidence="3">2.1.2.1</ecNumber>
    </recommendedName>
</protein>
<sequence>MSEDLADALDAEETTQRNGLLMIASENHVSPAVMAAQGSVLTNRNALGYPDDRLYPASQDIDTVEQLAIDYAKELWGADHVNVQPHSGSLANLAVYLAVLEPNDRILALDPIDGGHITHGDTRHISGKQHETEFYHANPETGRVDYDDLQTRAEEFDPDLIISGYSAYPREVNWERVQAAADAVDAYHLADIAHLSGLIAADQLASPVGIADFATGSTYKTIRAGRGGVILCDEMYADAIDAAVFPGSQGGAAMPMIAGKAAGFAEALTPEFDSYAEQLVTNARTLAQTLAERGIHVVSGGTDTHIVLIDLRQSHPDLTGSEAEAKLEAAGIYVTKATVPGETRPNEASGIRIGTPALTSRGFEEEEMKKVAELINHVLNDDDLENVQTEIAVLCEENPLDE</sequence>
<dbReference type="InterPro" id="IPR015424">
    <property type="entry name" value="PyrdxlP-dep_Trfase"/>
</dbReference>
<dbReference type="NCBIfam" id="NF000586">
    <property type="entry name" value="PRK00011.1"/>
    <property type="match status" value="1"/>
</dbReference>
<dbReference type="PANTHER" id="PTHR11680:SF35">
    <property type="entry name" value="SERINE HYDROXYMETHYLTRANSFERASE 1"/>
    <property type="match status" value="1"/>
</dbReference>
<dbReference type="PANTHER" id="PTHR11680">
    <property type="entry name" value="SERINE HYDROXYMETHYLTRANSFERASE"/>
    <property type="match status" value="1"/>
</dbReference>
<organism evidence="6 7">
    <name type="scientific">Haladaptatus pallidirubidus</name>
    <dbReference type="NCBI Taxonomy" id="1008152"/>
    <lineage>
        <taxon>Archaea</taxon>
        <taxon>Methanobacteriati</taxon>
        <taxon>Methanobacteriota</taxon>
        <taxon>Stenosarchaea group</taxon>
        <taxon>Halobacteria</taxon>
        <taxon>Halobacteriales</taxon>
        <taxon>Haladaptataceae</taxon>
        <taxon>Haladaptatus</taxon>
    </lineage>
</organism>
<comment type="function">
    <text evidence="3">Catalyzes the reversible interconversion of serine and glycine with tetrahydrofolate (THF) serving as the one-carbon carrier. Also exhibits THF-independent aldolase activity toward beta-hydroxyamino acids, producing glycine and aldehydes, via a retro-aldol mechanism.</text>
</comment>
<accession>A0AAV3UK24</accession>
<dbReference type="EMBL" id="BAABKX010000014">
    <property type="protein sequence ID" value="GAA5054463.1"/>
    <property type="molecule type" value="Genomic_DNA"/>
</dbReference>
<keyword evidence="7" id="KW-1185">Reference proteome</keyword>
<evidence type="ECO:0000313" key="6">
    <source>
        <dbReference type="EMBL" id="GAA5054463.1"/>
    </source>
</evidence>
<dbReference type="Gene3D" id="3.40.640.10">
    <property type="entry name" value="Type I PLP-dependent aspartate aminotransferase-like (Major domain)"/>
    <property type="match status" value="1"/>
</dbReference>
<dbReference type="InterPro" id="IPR039429">
    <property type="entry name" value="SHMT-like_dom"/>
</dbReference>
<dbReference type="InterPro" id="IPR015422">
    <property type="entry name" value="PyrdxlP-dep_Trfase_small"/>
</dbReference>
<evidence type="ECO:0000256" key="1">
    <source>
        <dbReference type="ARBA" id="ARBA00001933"/>
    </source>
</evidence>
<dbReference type="GO" id="GO:0035999">
    <property type="term" value="P:tetrahydrofolate interconversion"/>
    <property type="evidence" value="ECO:0007669"/>
    <property type="project" value="UniProtKB-UniRule"/>
</dbReference>